<evidence type="ECO:0000313" key="1">
    <source>
        <dbReference type="EMBL" id="AGS34033.1"/>
    </source>
</evidence>
<dbReference type="AlphaFoldDB" id="S5TH79"/>
<dbReference type="STRING" id="1224163.B841_02750"/>
<evidence type="ECO:0008006" key="3">
    <source>
        <dbReference type="Google" id="ProtNLM"/>
    </source>
</evidence>
<gene>
    <name evidence="1" type="ORF">B841_02750</name>
</gene>
<dbReference type="EMBL" id="CP003924">
    <property type="protein sequence ID" value="AGS34033.1"/>
    <property type="molecule type" value="Genomic_DNA"/>
</dbReference>
<reference evidence="1 2" key="1">
    <citation type="submission" date="2012-11" db="EMBL/GenBank/DDBJ databases">
        <title>The complete genome sequence of Corynebacterium maris Coryn-1 (=DSM 45190).</title>
        <authorList>
            <person name="Schaffert L."/>
            <person name="Albersmeier A."/>
            <person name="Kalinowski J."/>
            <person name="Ruckert C."/>
        </authorList>
    </citation>
    <scope>NUCLEOTIDE SEQUENCE [LARGE SCALE GENOMIC DNA]</scope>
    <source>
        <strain evidence="2">Coryn-1</strain>
    </source>
</reference>
<dbReference type="KEGG" id="cmd:B841_02750"/>
<evidence type="ECO:0000313" key="2">
    <source>
        <dbReference type="Proteomes" id="UP000015388"/>
    </source>
</evidence>
<dbReference type="RefSeq" id="WP_020933966.1">
    <property type="nucleotide sequence ID" value="NC_021915.1"/>
</dbReference>
<accession>S5TH79</accession>
<dbReference type="OrthoDB" id="5476461at2"/>
<dbReference type="PATRIC" id="fig|1224163.3.peg.552"/>
<organism evidence="1 2">
    <name type="scientific">Corynebacterium maris DSM 45190</name>
    <dbReference type="NCBI Taxonomy" id="1224163"/>
    <lineage>
        <taxon>Bacteria</taxon>
        <taxon>Bacillati</taxon>
        <taxon>Actinomycetota</taxon>
        <taxon>Actinomycetes</taxon>
        <taxon>Mycobacteriales</taxon>
        <taxon>Corynebacteriaceae</taxon>
        <taxon>Corynebacterium</taxon>
    </lineage>
</organism>
<sequence length="74" mass="8061">MTTPVDHTLDISLASGQLAAARRWHPDTDTSALERNLAVARIANYARKVLADTPPLEPEDLDRLQDILQAGGAR</sequence>
<name>S5TH79_9CORY</name>
<dbReference type="Proteomes" id="UP000015388">
    <property type="component" value="Chromosome"/>
</dbReference>
<protein>
    <recommendedName>
        <fullName evidence="3">PhiRv1 phage protein</fullName>
    </recommendedName>
</protein>
<keyword evidence="2" id="KW-1185">Reference proteome</keyword>
<proteinExistence type="predicted"/>
<dbReference type="HOGENOM" id="CLU_2681464_0_0_11"/>